<dbReference type="Proteomes" id="UP000828048">
    <property type="component" value="Chromosome 5"/>
</dbReference>
<sequence>MNENTSKTASSLAITEKRPQRPGGCVGIFFQLFDWNRRFTKKKLFSKKLLTPARAKQSSSKFGGEEKLPKLRLIANENSGGFPNVKKNGTCNDDHDQNPGMQSPGLVAKLMGLDSMPAAKQDKTKKALLFESDSDKGGFVNSHSRYDDKDSYFEKGNTKGQVRPQKLQKTGPSEIQMLSRFGTEALQFKSVMSRSKKHRPKLPSPVKSPRMTTGRNACKLIDAAAAKILEPGLQATNRAKSALTCSGSKHHLPKDEVKMEETIIQSLNVSEDCNYHVPTARSLQGHSCKNCGSLVDVAGSSPNPVERLLPFASSVPNHVNSSFQVLERSKPSPVISSIGREKERVSDKIQEQPFPFTAQARNNTRTRAEAISKRKPINLEDEIRWHWTSQQCKPQKVVVSCIAFKHNNQKQNQAPLSRDRGTARSTLSSLQTSRVSSAANAINKSKDLVAFNRSLSPARSKIPVKVDNCKGNAEIKPCNRRSGLSPERKRRSTIVNQLGESSGIVSSTLAKQRNVRCDVMTGKRMGLNDQFVNHTCSRSIIAQEDSSRSSSNKDGGVISFMFSSPMKQKIESGLTHDDTPETSIKDKIDMKISAEKSFPLSGDALGALLEKKLKELTCQEEDELATGGIRPKRTSAMILQELISALTTERPISHDDMAVGSNMEKVLCQADVLLNKKVIFQAKEKNIGASLGYLHDGDRLSPGSVLEASFSNDSCFSSSLDDSSAPNLHPDSSDYSFNEPEPLEPDAELLDSATSFSKGGYGLQLVTNLLRHISDLLYSTCLADTGLKGGKLVHAEEVILNAELIFKNSALQNSNGSNDFCLSQFLVNELETLAKGLWAEFGHFLQCVEDPKHGNQLKQFLFDCVIEYLDSSYVQYCNSGFRAWAKMPLCTTNDMLITGIVGEVRRWTQLAGMIPDEIIETEMSRSLGKWTDFDREGYETGAAIDVELMQMLVDEIVIDLCEENMGFSGPFSGAVCDY</sequence>
<dbReference type="EMBL" id="CM037155">
    <property type="protein sequence ID" value="KAH7848043.1"/>
    <property type="molecule type" value="Genomic_DNA"/>
</dbReference>
<proteinExistence type="predicted"/>
<accession>A0ACB7Y4B1</accession>
<organism evidence="1 2">
    <name type="scientific">Vaccinium darrowii</name>
    <dbReference type="NCBI Taxonomy" id="229202"/>
    <lineage>
        <taxon>Eukaryota</taxon>
        <taxon>Viridiplantae</taxon>
        <taxon>Streptophyta</taxon>
        <taxon>Embryophyta</taxon>
        <taxon>Tracheophyta</taxon>
        <taxon>Spermatophyta</taxon>
        <taxon>Magnoliopsida</taxon>
        <taxon>eudicotyledons</taxon>
        <taxon>Gunneridae</taxon>
        <taxon>Pentapetalae</taxon>
        <taxon>asterids</taxon>
        <taxon>Ericales</taxon>
        <taxon>Ericaceae</taxon>
        <taxon>Vaccinioideae</taxon>
        <taxon>Vaccinieae</taxon>
        <taxon>Vaccinium</taxon>
    </lineage>
</organism>
<protein>
    <submittedName>
        <fullName evidence="1">Uncharacterized protein</fullName>
    </submittedName>
</protein>
<keyword evidence="2" id="KW-1185">Reference proteome</keyword>
<comment type="caution">
    <text evidence="1">The sequence shown here is derived from an EMBL/GenBank/DDBJ whole genome shotgun (WGS) entry which is preliminary data.</text>
</comment>
<gene>
    <name evidence="1" type="ORF">Vadar_033172</name>
</gene>
<reference evidence="1 2" key="1">
    <citation type="journal article" date="2021" name="Hortic Res">
        <title>High-quality reference genome and annotation aids understanding of berry development for evergreen blueberry (Vaccinium darrowii).</title>
        <authorList>
            <person name="Yu J."/>
            <person name="Hulse-Kemp A.M."/>
            <person name="Babiker E."/>
            <person name="Staton M."/>
        </authorList>
    </citation>
    <scope>NUCLEOTIDE SEQUENCE [LARGE SCALE GENOMIC DNA]</scope>
    <source>
        <strain evidence="2">cv. NJ 8807/NJ 8810</strain>
        <tissue evidence="1">Young leaf</tissue>
    </source>
</reference>
<evidence type="ECO:0000313" key="2">
    <source>
        <dbReference type="Proteomes" id="UP000828048"/>
    </source>
</evidence>
<evidence type="ECO:0000313" key="1">
    <source>
        <dbReference type="EMBL" id="KAH7848043.1"/>
    </source>
</evidence>
<name>A0ACB7Y4B1_9ERIC</name>